<organism evidence="8 9">
    <name type="scientific">Myxozyma melibiosi</name>
    <dbReference type="NCBI Taxonomy" id="54550"/>
    <lineage>
        <taxon>Eukaryota</taxon>
        <taxon>Fungi</taxon>
        <taxon>Dikarya</taxon>
        <taxon>Ascomycota</taxon>
        <taxon>Saccharomycotina</taxon>
        <taxon>Lipomycetes</taxon>
        <taxon>Lipomycetales</taxon>
        <taxon>Lipomycetaceae</taxon>
        <taxon>Myxozyma</taxon>
    </lineage>
</organism>
<evidence type="ECO:0000256" key="2">
    <source>
        <dbReference type="ARBA" id="ARBA00008970"/>
    </source>
</evidence>
<gene>
    <name evidence="8" type="ORF">BZA70DRAFT_277413</name>
</gene>
<comment type="caution">
    <text evidence="8">The sequence shown here is derived from an EMBL/GenBank/DDBJ whole genome shotgun (WGS) entry which is preliminary data.</text>
</comment>
<evidence type="ECO:0000256" key="3">
    <source>
        <dbReference type="ARBA" id="ARBA00022980"/>
    </source>
</evidence>
<keyword evidence="9" id="KW-1185">Reference proteome</keyword>
<comment type="subcellular location">
    <subcellularLocation>
        <location evidence="1">Mitochondrion</location>
    </subcellularLocation>
</comment>
<keyword evidence="5" id="KW-0687">Ribonucleoprotein</keyword>
<name>A0ABR1F7T7_9ASCO</name>
<keyword evidence="3" id="KW-0689">Ribosomal protein</keyword>
<dbReference type="InterPro" id="IPR013219">
    <property type="entry name" value="Ribosomal_mS33"/>
</dbReference>
<protein>
    <recommendedName>
        <fullName evidence="6">Small ribosomal subunit protein mS33</fullName>
    </recommendedName>
</protein>
<evidence type="ECO:0000313" key="8">
    <source>
        <dbReference type="EMBL" id="KAK7205914.1"/>
    </source>
</evidence>
<accession>A0ABR1F7T7</accession>
<proteinExistence type="inferred from homology"/>
<evidence type="ECO:0000313" key="9">
    <source>
        <dbReference type="Proteomes" id="UP001498771"/>
    </source>
</evidence>
<evidence type="ECO:0000256" key="1">
    <source>
        <dbReference type="ARBA" id="ARBA00004173"/>
    </source>
</evidence>
<dbReference type="EMBL" id="JBBJBU010000004">
    <property type="protein sequence ID" value="KAK7205914.1"/>
    <property type="molecule type" value="Genomic_DNA"/>
</dbReference>
<dbReference type="PANTHER" id="PTHR13362:SF2">
    <property type="entry name" value="SMALL RIBOSOMAL SUBUNIT PROTEIN MS33"/>
    <property type="match status" value="1"/>
</dbReference>
<evidence type="ECO:0000256" key="4">
    <source>
        <dbReference type="ARBA" id="ARBA00023128"/>
    </source>
</evidence>
<evidence type="ECO:0000256" key="7">
    <source>
        <dbReference type="SAM" id="MobiDB-lite"/>
    </source>
</evidence>
<reference evidence="8 9" key="1">
    <citation type="submission" date="2024-03" db="EMBL/GenBank/DDBJ databases">
        <title>Genome-scale model development and genomic sequencing of the oleaginous clade Lipomyces.</title>
        <authorList>
            <consortium name="Lawrence Berkeley National Laboratory"/>
            <person name="Czajka J.J."/>
            <person name="Han Y."/>
            <person name="Kim J."/>
            <person name="Mondo S.J."/>
            <person name="Hofstad B.A."/>
            <person name="Robles A."/>
            <person name="Haridas S."/>
            <person name="Riley R."/>
            <person name="LaButti K."/>
            <person name="Pangilinan J."/>
            <person name="Andreopoulos W."/>
            <person name="Lipzen A."/>
            <person name="Yan J."/>
            <person name="Wang M."/>
            <person name="Ng V."/>
            <person name="Grigoriev I.V."/>
            <person name="Spatafora J.W."/>
            <person name="Magnuson J.K."/>
            <person name="Baker S.E."/>
            <person name="Pomraning K.R."/>
        </authorList>
    </citation>
    <scope>NUCLEOTIDE SEQUENCE [LARGE SCALE GENOMIC DNA]</scope>
    <source>
        <strain evidence="8 9">Phaff 52-87</strain>
    </source>
</reference>
<evidence type="ECO:0000256" key="5">
    <source>
        <dbReference type="ARBA" id="ARBA00023274"/>
    </source>
</evidence>
<keyword evidence="4" id="KW-0496">Mitochondrion</keyword>
<feature type="region of interest" description="Disordered" evidence="7">
    <location>
        <begin position="109"/>
        <end position="135"/>
    </location>
</feature>
<dbReference type="GeneID" id="90037953"/>
<evidence type="ECO:0000256" key="6">
    <source>
        <dbReference type="ARBA" id="ARBA00035132"/>
    </source>
</evidence>
<dbReference type="Proteomes" id="UP001498771">
    <property type="component" value="Unassembled WGS sequence"/>
</dbReference>
<dbReference type="PANTHER" id="PTHR13362">
    <property type="entry name" value="MITOCHONDRIAL RIBOSOMAL PROTEIN S33"/>
    <property type="match status" value="1"/>
</dbReference>
<dbReference type="Pfam" id="PF08293">
    <property type="entry name" value="MRP-S33"/>
    <property type="match status" value="1"/>
</dbReference>
<dbReference type="RefSeq" id="XP_064768947.1">
    <property type="nucleotide sequence ID" value="XM_064912441.1"/>
</dbReference>
<sequence>MSSASTAASTVKTAIAAVSKTIIGGRVASKPPAERMHKLLKTSCDVFETFYNPLNYRTGNKVLRKKFAGPTVASYYPQKSPVTMGTIRKAFPGFEFPLPENELFRMSMAEVRRRRGKGPPTKKDESAQKSKHRRR</sequence>
<comment type="similarity">
    <text evidence="2">Belongs to the mitochondrion-specific ribosomal protein mS33 family.</text>
</comment>